<gene>
    <name evidence="3" type="ORF">R3L15_14015</name>
    <name evidence="2" type="ORF">R3L16_07575</name>
</gene>
<feature type="repeat" description="ANK" evidence="1">
    <location>
        <begin position="433"/>
        <end position="466"/>
    </location>
</feature>
<organism evidence="2 4">
    <name type="scientific">Mangrovimonas cancribranchiae</name>
    <dbReference type="NCBI Taxonomy" id="3080055"/>
    <lineage>
        <taxon>Bacteria</taxon>
        <taxon>Pseudomonadati</taxon>
        <taxon>Bacteroidota</taxon>
        <taxon>Flavobacteriia</taxon>
        <taxon>Flavobacteriales</taxon>
        <taxon>Flavobacteriaceae</taxon>
        <taxon>Mangrovimonas</taxon>
    </lineage>
</organism>
<evidence type="ECO:0000313" key="4">
    <source>
        <dbReference type="Proteomes" id="UP001368318"/>
    </source>
</evidence>
<dbReference type="KEGG" id="mcaa:R3L15_14015"/>
<dbReference type="RefSeq" id="WP_338732407.1">
    <property type="nucleotide sequence ID" value="NZ_CP136924.1"/>
</dbReference>
<dbReference type="InterPro" id="IPR036770">
    <property type="entry name" value="Ankyrin_rpt-contain_sf"/>
</dbReference>
<dbReference type="InterPro" id="IPR002110">
    <property type="entry name" value="Ankyrin_rpt"/>
</dbReference>
<evidence type="ECO:0000313" key="3">
    <source>
        <dbReference type="EMBL" id="WXA13225.1"/>
    </source>
</evidence>
<reference evidence="2 4" key="1">
    <citation type="submission" date="2023-10" db="EMBL/GenBank/DDBJ databases">
        <title>Culture-based analysis of two novel bacteria associated with mangrove crab gills.</title>
        <authorList>
            <person name="Yang X."/>
            <person name="Garuglieri E."/>
            <person name="Van Goethem M.W."/>
            <person name="Fusi M."/>
            <person name="Marasco R."/>
            <person name="Daffonchio D.G."/>
        </authorList>
    </citation>
    <scope>NUCLEOTIDE SEQUENCE [LARGE SCALE GENOMIC DNA]</scope>
    <source>
        <strain evidence="3">UG2-1</strain>
        <strain evidence="2">UG2-2</strain>
        <strain evidence="4">UG2_2</strain>
    </source>
</reference>
<feature type="repeat" description="ANK" evidence="1">
    <location>
        <begin position="400"/>
        <end position="432"/>
    </location>
</feature>
<dbReference type="PROSITE" id="PS50297">
    <property type="entry name" value="ANK_REP_REGION"/>
    <property type="match status" value="4"/>
</dbReference>
<feature type="repeat" description="ANK" evidence="1">
    <location>
        <begin position="327"/>
        <end position="359"/>
    </location>
</feature>
<protein>
    <submittedName>
        <fullName evidence="2">Ankyrin repeat domain-containing protein</fullName>
    </submittedName>
</protein>
<dbReference type="PROSITE" id="PS50088">
    <property type="entry name" value="ANK_REPEAT"/>
    <property type="match status" value="7"/>
</dbReference>
<dbReference type="SMART" id="SM00248">
    <property type="entry name" value="ANK"/>
    <property type="match status" value="9"/>
</dbReference>
<dbReference type="PANTHER" id="PTHR44207">
    <property type="entry name" value="SURFACE ANTIGEN BSPA-LIKE-RELATED"/>
    <property type="match status" value="1"/>
</dbReference>
<dbReference type="Proteomes" id="UP001368318">
    <property type="component" value="Chromosome"/>
</dbReference>
<dbReference type="Gene3D" id="1.25.40.20">
    <property type="entry name" value="Ankyrin repeat-containing domain"/>
    <property type="match status" value="2"/>
</dbReference>
<feature type="repeat" description="ANK" evidence="1">
    <location>
        <begin position="260"/>
        <end position="293"/>
    </location>
</feature>
<dbReference type="EMBL" id="CP136925">
    <property type="protein sequence ID" value="WXA13225.1"/>
    <property type="molecule type" value="Genomic_DNA"/>
</dbReference>
<dbReference type="AlphaFoldDB" id="A0AAU6NWS1"/>
<dbReference type="Pfam" id="PF13637">
    <property type="entry name" value="Ank_4"/>
    <property type="match status" value="1"/>
</dbReference>
<keyword evidence="4" id="KW-1185">Reference proteome</keyword>
<name>A0AAU6NWS1_9FLAO</name>
<evidence type="ECO:0000313" key="2">
    <source>
        <dbReference type="EMBL" id="WXA01615.1"/>
    </source>
</evidence>
<evidence type="ECO:0000256" key="1">
    <source>
        <dbReference type="PROSITE-ProRule" id="PRU00023"/>
    </source>
</evidence>
<feature type="repeat" description="ANK" evidence="1">
    <location>
        <begin position="294"/>
        <end position="326"/>
    </location>
</feature>
<feature type="repeat" description="ANK" evidence="1">
    <location>
        <begin position="161"/>
        <end position="194"/>
    </location>
</feature>
<dbReference type="SUPFAM" id="SSF48403">
    <property type="entry name" value="Ankyrin repeat"/>
    <property type="match status" value="2"/>
</dbReference>
<feature type="repeat" description="ANK" evidence="1">
    <location>
        <begin position="92"/>
        <end position="124"/>
    </location>
</feature>
<dbReference type="EMBL" id="CP136924">
    <property type="protein sequence ID" value="WXA01615.1"/>
    <property type="molecule type" value="Genomic_DNA"/>
</dbReference>
<sequence length="492" mass="54596">MKHFKLNILALILLLGFQGFSQDNIFLSRDFWETKPSPEVIKAKIEAGNDPSEANGGNFDGVVIATLQDAPLKSIIYLQSQKGNDVNKLTHDGRTYIFWAAYKGNVKLMEHLLKQGAKTDVKDDHGLTALNFAANAGVTNTKVYDICLKHGANLEKDLNQDGANALLLAISKDDDLALTKYFVSKGLDINSKDANGNGAFNYVAKTGNLKLMNKLLEQGIKGNDQAFLFAAYGTRGKTNGLEVYQFLEEKGLNPKTTNHEGMSPLHIVAARLKNPEIINYFLNKGLDVNAADHNGNTPFLNATYRNDLKIVELLFDKVKNIDHANKKGETALMLATQSNHPEVVNFLIEKGANINQIDAKGNNLTYYLINSYSDRNKDEFVKKLKLLKTAGLDIKTPQKNGNTWYHLAVEKQRLELLKIASELNQDINAKNSEGNTALILAAMKAKDDSILKFLLEQGADKSITTDFEETVYDLASENELLKKNNISIDFLK</sequence>
<proteinExistence type="predicted"/>
<keyword evidence="1" id="KW-0040">ANK repeat</keyword>
<accession>A0AAU6NWS1</accession>
<dbReference type="Pfam" id="PF12796">
    <property type="entry name" value="Ank_2"/>
    <property type="match status" value="3"/>
</dbReference>